<name>A0A5P3MSL4_NEIAN</name>
<accession>A0A5P3MSL4</accession>
<dbReference type="Proteomes" id="UP000325536">
    <property type="component" value="Chromosome"/>
</dbReference>
<evidence type="ECO:0000313" key="2">
    <source>
        <dbReference type="Proteomes" id="UP000325536"/>
    </source>
</evidence>
<evidence type="ECO:0000313" key="1">
    <source>
        <dbReference type="EMBL" id="QEY24606.1"/>
    </source>
</evidence>
<gene>
    <name evidence="1" type="ORF">D0T90_09120</name>
</gene>
<keyword evidence="2" id="KW-1185">Reference proteome</keyword>
<dbReference type="KEGG" id="naq:D0T90_09120"/>
<sequence>MMAHHSSEISIPAKEDIEKEESTALLSFLRKIDVNEANMLEEYAKESGAVKFFNKMLFNSADFHYSISKGKAKKVSLAQSMWINGDGSILYSGDGFERYDAKLEGNNDKKKGFLTLLTLMKANIRRVLAPLCSTCTNRNNLL</sequence>
<dbReference type="AlphaFoldDB" id="A0A5P3MSL4"/>
<proteinExistence type="predicted"/>
<dbReference type="EMBL" id="CP031699">
    <property type="protein sequence ID" value="QEY24606.1"/>
    <property type="molecule type" value="Genomic_DNA"/>
</dbReference>
<protein>
    <submittedName>
        <fullName evidence="1">Uncharacterized protein</fullName>
    </submittedName>
</protein>
<organism evidence="1 2">
    <name type="scientific">Neisseria animalis</name>
    <dbReference type="NCBI Taxonomy" id="492"/>
    <lineage>
        <taxon>Bacteria</taxon>
        <taxon>Pseudomonadati</taxon>
        <taxon>Pseudomonadota</taxon>
        <taxon>Betaproteobacteria</taxon>
        <taxon>Neisseriales</taxon>
        <taxon>Neisseriaceae</taxon>
        <taxon>Neisseria</taxon>
    </lineage>
</organism>
<reference evidence="1 2" key="1">
    <citation type="submission" date="2018-08" db="EMBL/GenBank/DDBJ databases">
        <title>Neisseria animalis ATCC 49930 complete genome.</title>
        <authorList>
            <person name="Veseli I.A."/>
            <person name="Mascarenhas dos Santos A.C."/>
            <person name="Buttler R."/>
            <person name="Pombert J.-F."/>
        </authorList>
    </citation>
    <scope>NUCLEOTIDE SEQUENCE [LARGE SCALE GENOMIC DNA]</scope>
    <source>
        <strain evidence="1 2">ATCC 49930</strain>
    </source>
</reference>
<dbReference type="RefSeq" id="WP_123794810.1">
    <property type="nucleotide sequence ID" value="NZ_CP031699.1"/>
</dbReference>